<sequence>MGNNQSTSNAPSKAFPASYSTTSSPVKANDYSKSIAFQIELALEKDKVSILKNANSWPVIFVDFFHQTHPEFSYQDLDDFVAIHQATPKQIKNPINPEAKAFILVCDPSVDSYIPESVFTDKKVVAVALNVSKFTDKVFDFATEVSKNAKKSQNSIKFDELCKDDFDADVLPITTVDEDSENSSEGETTIPQERETPQREVNVEHVQSYVDSDYDSVTDTDDQFIKIYYYEKPNNQFYQHQKEEMLEKKTLEFLFEFLEYQREQTDFFKILLSKPSRSPRKLTEKTVKTPSKKVENQSKNRVVDSEGCWQDARGKWHGKNGKFIKASDLVPKNFVDKTTFPVQSAPKSSLGTRKSSETVKAKELAPKVTSSSKDRVVDSEGRWQDARGHWHGKNGKFITAPDHALTKTISSVQSTPKSTSGTKKSSETVKAKEPAAKVTSLVKDRVVSNEGCWQDAGGRWHGRDGKFIKTPDHALENSASKTISSMQSTPKSSLGTIPDYTKPSVQVSRPYMSFMSTGLYDGGSLFNGGGGSFFGGGSSSSMSGYTIDRNGRYHDAATGRFCKAPW</sequence>
<organism evidence="1 2">
    <name type="scientific">Panagrolaimus sp. JU765</name>
    <dbReference type="NCBI Taxonomy" id="591449"/>
    <lineage>
        <taxon>Eukaryota</taxon>
        <taxon>Metazoa</taxon>
        <taxon>Ecdysozoa</taxon>
        <taxon>Nematoda</taxon>
        <taxon>Chromadorea</taxon>
        <taxon>Rhabditida</taxon>
        <taxon>Tylenchina</taxon>
        <taxon>Panagrolaimomorpha</taxon>
        <taxon>Panagrolaimoidea</taxon>
        <taxon>Panagrolaimidae</taxon>
        <taxon>Panagrolaimus</taxon>
    </lineage>
</organism>
<evidence type="ECO:0000313" key="2">
    <source>
        <dbReference type="WBParaSite" id="JU765_v2.g1812.t1"/>
    </source>
</evidence>
<name>A0AC34QNV2_9BILA</name>
<accession>A0AC34QNV2</accession>
<dbReference type="Proteomes" id="UP000887576">
    <property type="component" value="Unplaced"/>
</dbReference>
<dbReference type="WBParaSite" id="JU765_v2.g1812.t1">
    <property type="protein sequence ID" value="JU765_v2.g1812.t1"/>
    <property type="gene ID" value="JU765_v2.g1812"/>
</dbReference>
<reference evidence="2" key="1">
    <citation type="submission" date="2022-11" db="UniProtKB">
        <authorList>
            <consortium name="WormBaseParasite"/>
        </authorList>
    </citation>
    <scope>IDENTIFICATION</scope>
</reference>
<evidence type="ECO:0000313" key="1">
    <source>
        <dbReference type="Proteomes" id="UP000887576"/>
    </source>
</evidence>
<proteinExistence type="predicted"/>
<protein>
    <submittedName>
        <fullName evidence="2">Uncharacterized protein</fullName>
    </submittedName>
</protein>